<dbReference type="Pfam" id="PF03235">
    <property type="entry name" value="GmrSD_N"/>
    <property type="match status" value="1"/>
</dbReference>
<protein>
    <recommendedName>
        <fullName evidence="1">GmrSD restriction endonucleases N-terminal domain-containing protein</fullName>
    </recommendedName>
</protein>
<dbReference type="STRING" id="229920.ADM99_04925"/>
<evidence type="ECO:0000313" key="2">
    <source>
        <dbReference type="EMBL" id="KPL72482.1"/>
    </source>
</evidence>
<feature type="domain" description="GmrSD restriction endonucleases N-terminal" evidence="1">
    <location>
        <begin position="14"/>
        <end position="257"/>
    </location>
</feature>
<comment type="caution">
    <text evidence="2">The sequence shown here is derived from an EMBL/GenBank/DDBJ whole genome shotgun (WGS) entry which is preliminary data.</text>
</comment>
<dbReference type="RefSeq" id="WP_062421484.1">
    <property type="nucleotide sequence ID" value="NZ_BBYA01000008.1"/>
</dbReference>
<dbReference type="OrthoDB" id="9798761at2"/>
<dbReference type="EMBL" id="LGCK01000007">
    <property type="protein sequence ID" value="KPL72482.1"/>
    <property type="molecule type" value="Genomic_DNA"/>
</dbReference>
<gene>
    <name evidence="2" type="ORF">ADM99_04925</name>
</gene>
<dbReference type="PANTHER" id="PTHR37292">
    <property type="entry name" value="VNG6097C"/>
    <property type="match status" value="1"/>
</dbReference>
<dbReference type="Proteomes" id="UP000050430">
    <property type="component" value="Unassembled WGS sequence"/>
</dbReference>
<dbReference type="InterPro" id="IPR004919">
    <property type="entry name" value="GmrSD_N"/>
</dbReference>
<dbReference type="PANTHER" id="PTHR37292:SF2">
    <property type="entry name" value="DUF262 DOMAIN-CONTAINING PROTEIN"/>
    <property type="match status" value="1"/>
</dbReference>
<dbReference type="AlphaFoldDB" id="A0A0N8GLH1"/>
<accession>A0A0N8GLH1</accession>
<organism evidence="2 3">
    <name type="scientific">Leptolinea tardivitalis</name>
    <dbReference type="NCBI Taxonomy" id="229920"/>
    <lineage>
        <taxon>Bacteria</taxon>
        <taxon>Bacillati</taxon>
        <taxon>Chloroflexota</taxon>
        <taxon>Anaerolineae</taxon>
        <taxon>Anaerolineales</taxon>
        <taxon>Anaerolineaceae</taxon>
        <taxon>Leptolinea</taxon>
    </lineage>
</organism>
<reference evidence="2 3" key="1">
    <citation type="submission" date="2015-07" db="EMBL/GenBank/DDBJ databases">
        <title>Genome sequence of Leptolinea tardivitalis DSM 16556.</title>
        <authorList>
            <person name="Hemp J."/>
            <person name="Ward L.M."/>
            <person name="Pace L.A."/>
            <person name="Fischer W.W."/>
        </authorList>
    </citation>
    <scope>NUCLEOTIDE SEQUENCE [LARGE SCALE GENOMIC DNA]</scope>
    <source>
        <strain evidence="2 3">YMTK-2</strain>
    </source>
</reference>
<name>A0A0N8GLH1_9CHLR</name>
<evidence type="ECO:0000313" key="3">
    <source>
        <dbReference type="Proteomes" id="UP000050430"/>
    </source>
</evidence>
<sequence>MNIQKTFTSPDLPLEDILNKVEEGKTQIPEFQRGWVWDDDRIKSLLASISLSYPIGALMMLKDGQSKSRFKTRLVEGVELTTIPLPEMLILDGQQRLTSLYQALKSNKPADTRDNRGKSIKRWYYIDIEKALNPNFDREEAIISLPEEKLLRNFRGEVIADYSTPEKEYETQLFPFREIFSSSNWRAGFNKFNKYNSEKVELFDKFEQEIIKRFEQYQVTVIQLEAETPKEAVCQVFEKVNTGGVALTVFELLTATFAADDYSLRDDWLAREKCFKKNKILSKLGNTDFLQALTLLATRARREQQLKDGVSLDDATAISCKRKDILNLTLEEYSKWADSLTTGFELSARFIHTQKIFSHRDLPYTTQLTPLAAIMTILHDKADNDGVRSLLAQWYWCGVLGELYGSSVETRFAKDLLEVLDWINAGTIPTTVSEASFNPARLWTLRTRNSAAYKGIQALLIRTGAQDFRTGISIDDQSYFDEAIDIHHIFPQDWCIKQNIPASRYNSIINKTPISAKTNRMIGGNAPSVYLCKMEKSAGIDNIRMDSIIRSHVIEPKLLRENDMNAMWQAREKALLSLIESAMGKSVLRSWSDSEEIFAESEEADDEL</sequence>
<keyword evidence="3" id="KW-1185">Reference proteome</keyword>
<dbReference type="PATRIC" id="fig|229920.5.peg.951"/>
<proteinExistence type="predicted"/>
<evidence type="ECO:0000259" key="1">
    <source>
        <dbReference type="Pfam" id="PF03235"/>
    </source>
</evidence>